<dbReference type="InterPro" id="IPR001680">
    <property type="entry name" value="WD40_rpt"/>
</dbReference>
<dbReference type="PANTHER" id="PTHR44411">
    <property type="entry name" value="THO COMPLEX SUBUNIT 6 HOMOLOG"/>
    <property type="match status" value="1"/>
</dbReference>
<dbReference type="GO" id="GO:0000346">
    <property type="term" value="C:transcription export complex"/>
    <property type="evidence" value="ECO:0007669"/>
    <property type="project" value="TreeGrafter"/>
</dbReference>
<dbReference type="InterPro" id="IPR019775">
    <property type="entry name" value="WD40_repeat_CS"/>
</dbReference>
<sequence>MLHVCQLTMCCGCALSQLGLKGHTDYIHAVAMLNTGQECVTASEDGSVRIWDLRRPLEATQVIEPYKNENCARPQLGRWVGCVAVDTADDWMVCGGGPKLCLWHLRSLAATAVFDTPGVCQKTALFHDDSIISAGNQPFVHHWSVNGEERSKVPCSPTSIFSLKVNSTSENAKVLSVAGNCHKVDICTNFGYRAFSLETC</sequence>
<dbReference type="Proteomes" id="UP001209878">
    <property type="component" value="Unassembled WGS sequence"/>
</dbReference>
<dbReference type="Gene3D" id="2.130.10.10">
    <property type="entry name" value="YVTN repeat-like/Quinoprotein amine dehydrogenase"/>
    <property type="match status" value="1"/>
</dbReference>
<proteinExistence type="inferred from homology"/>
<evidence type="ECO:0008006" key="7">
    <source>
        <dbReference type="Google" id="ProtNLM"/>
    </source>
</evidence>
<dbReference type="InterPro" id="IPR015943">
    <property type="entry name" value="WD40/YVTN_repeat-like_dom_sf"/>
</dbReference>
<comment type="caution">
    <text evidence="5">The sequence shown here is derived from an EMBL/GenBank/DDBJ whole genome shotgun (WGS) entry which is preliminary data.</text>
</comment>
<dbReference type="PANTHER" id="PTHR44411:SF1">
    <property type="entry name" value="THO COMPLEX SUBUNIT 6 HOMOLOG"/>
    <property type="match status" value="1"/>
</dbReference>
<dbReference type="Pfam" id="PF00400">
    <property type="entry name" value="WD40"/>
    <property type="match status" value="1"/>
</dbReference>
<dbReference type="SMART" id="SM00320">
    <property type="entry name" value="WD40"/>
    <property type="match status" value="2"/>
</dbReference>
<name>A0AAD9KN66_RIDPI</name>
<dbReference type="SUPFAM" id="SSF50978">
    <property type="entry name" value="WD40 repeat-like"/>
    <property type="match status" value="1"/>
</dbReference>
<comment type="similarity">
    <text evidence="1">Belongs to the WD repeat THOC6 family.</text>
</comment>
<protein>
    <recommendedName>
        <fullName evidence="7">THO complex subunit 6</fullName>
    </recommendedName>
</protein>
<evidence type="ECO:0000256" key="1">
    <source>
        <dbReference type="ARBA" id="ARBA00009728"/>
    </source>
</evidence>
<keyword evidence="3" id="KW-0677">Repeat</keyword>
<evidence type="ECO:0000313" key="5">
    <source>
        <dbReference type="EMBL" id="KAK2173760.1"/>
    </source>
</evidence>
<dbReference type="EMBL" id="JAODUO010000849">
    <property type="protein sequence ID" value="KAK2173760.1"/>
    <property type="molecule type" value="Genomic_DNA"/>
</dbReference>
<dbReference type="InterPro" id="IPR036322">
    <property type="entry name" value="WD40_repeat_dom_sf"/>
</dbReference>
<dbReference type="InterPro" id="IPR042626">
    <property type="entry name" value="THOC6"/>
</dbReference>
<dbReference type="GO" id="GO:0006406">
    <property type="term" value="P:mRNA export from nucleus"/>
    <property type="evidence" value="ECO:0007669"/>
    <property type="project" value="TreeGrafter"/>
</dbReference>
<dbReference type="PROSITE" id="PS50082">
    <property type="entry name" value="WD_REPEATS_2"/>
    <property type="match status" value="1"/>
</dbReference>
<dbReference type="AlphaFoldDB" id="A0AAD9KN66"/>
<evidence type="ECO:0000313" key="6">
    <source>
        <dbReference type="Proteomes" id="UP001209878"/>
    </source>
</evidence>
<keyword evidence="2 4" id="KW-0853">WD repeat</keyword>
<dbReference type="PROSITE" id="PS50294">
    <property type="entry name" value="WD_REPEATS_REGION"/>
    <property type="match status" value="1"/>
</dbReference>
<dbReference type="GO" id="GO:0000347">
    <property type="term" value="C:THO complex"/>
    <property type="evidence" value="ECO:0007669"/>
    <property type="project" value="TreeGrafter"/>
</dbReference>
<accession>A0AAD9KN66</accession>
<evidence type="ECO:0000256" key="3">
    <source>
        <dbReference type="ARBA" id="ARBA00022737"/>
    </source>
</evidence>
<dbReference type="PROSITE" id="PS00678">
    <property type="entry name" value="WD_REPEATS_1"/>
    <property type="match status" value="1"/>
</dbReference>
<evidence type="ECO:0000256" key="4">
    <source>
        <dbReference type="PROSITE-ProRule" id="PRU00221"/>
    </source>
</evidence>
<organism evidence="5 6">
    <name type="scientific">Ridgeia piscesae</name>
    <name type="common">Tubeworm</name>
    <dbReference type="NCBI Taxonomy" id="27915"/>
    <lineage>
        <taxon>Eukaryota</taxon>
        <taxon>Metazoa</taxon>
        <taxon>Spiralia</taxon>
        <taxon>Lophotrochozoa</taxon>
        <taxon>Annelida</taxon>
        <taxon>Polychaeta</taxon>
        <taxon>Sedentaria</taxon>
        <taxon>Canalipalpata</taxon>
        <taxon>Sabellida</taxon>
        <taxon>Siboglinidae</taxon>
        <taxon>Ridgeia</taxon>
    </lineage>
</organism>
<reference evidence="5" key="1">
    <citation type="journal article" date="2023" name="Mol. Biol. Evol.">
        <title>Third-Generation Sequencing Reveals the Adaptive Role of the Epigenome in Three Deep-Sea Polychaetes.</title>
        <authorList>
            <person name="Perez M."/>
            <person name="Aroh O."/>
            <person name="Sun Y."/>
            <person name="Lan Y."/>
            <person name="Juniper S.K."/>
            <person name="Young C.R."/>
            <person name="Angers B."/>
            <person name="Qian P.Y."/>
        </authorList>
    </citation>
    <scope>NUCLEOTIDE SEQUENCE</scope>
    <source>
        <strain evidence="5">R07B-5</strain>
    </source>
</reference>
<feature type="repeat" description="WD" evidence="4">
    <location>
        <begin position="20"/>
        <end position="54"/>
    </location>
</feature>
<gene>
    <name evidence="5" type="ORF">NP493_850g00038</name>
</gene>
<keyword evidence="6" id="KW-1185">Reference proteome</keyword>
<evidence type="ECO:0000256" key="2">
    <source>
        <dbReference type="ARBA" id="ARBA00022574"/>
    </source>
</evidence>